<dbReference type="OrthoDB" id="9443236at2759"/>
<comment type="caution">
    <text evidence="2">The sequence shown here is derived from an EMBL/GenBank/DDBJ whole genome shotgun (WGS) entry which is preliminary data.</text>
</comment>
<accession>A0A9W6XFZ0</accession>
<gene>
    <name evidence="2" type="ORF">Pfra01_001071400</name>
</gene>
<feature type="compositionally biased region" description="Basic residues" evidence="1">
    <location>
        <begin position="165"/>
        <end position="175"/>
    </location>
</feature>
<protein>
    <submittedName>
        <fullName evidence="2">Unnamed protein product</fullName>
    </submittedName>
</protein>
<dbReference type="EMBL" id="BSXT01001040">
    <property type="protein sequence ID" value="GMF37828.1"/>
    <property type="molecule type" value="Genomic_DNA"/>
</dbReference>
<dbReference type="AlphaFoldDB" id="A0A9W6XFZ0"/>
<reference evidence="2" key="1">
    <citation type="submission" date="2023-04" db="EMBL/GenBank/DDBJ databases">
        <title>Phytophthora fragariaefolia NBRC 109709.</title>
        <authorList>
            <person name="Ichikawa N."/>
            <person name="Sato H."/>
            <person name="Tonouchi N."/>
        </authorList>
    </citation>
    <scope>NUCLEOTIDE SEQUENCE</scope>
    <source>
        <strain evidence="2">NBRC 109709</strain>
    </source>
</reference>
<keyword evidence="3" id="KW-1185">Reference proteome</keyword>
<evidence type="ECO:0000313" key="2">
    <source>
        <dbReference type="EMBL" id="GMF37828.1"/>
    </source>
</evidence>
<name>A0A9W6XFZ0_9STRA</name>
<evidence type="ECO:0000256" key="1">
    <source>
        <dbReference type="SAM" id="MobiDB-lite"/>
    </source>
</evidence>
<proteinExistence type="predicted"/>
<feature type="compositionally biased region" description="Low complexity" evidence="1">
    <location>
        <begin position="176"/>
        <end position="194"/>
    </location>
</feature>
<organism evidence="2 3">
    <name type="scientific">Phytophthora fragariaefolia</name>
    <dbReference type="NCBI Taxonomy" id="1490495"/>
    <lineage>
        <taxon>Eukaryota</taxon>
        <taxon>Sar</taxon>
        <taxon>Stramenopiles</taxon>
        <taxon>Oomycota</taxon>
        <taxon>Peronosporomycetes</taxon>
        <taxon>Peronosporales</taxon>
        <taxon>Peronosporaceae</taxon>
        <taxon>Phytophthora</taxon>
    </lineage>
</organism>
<sequence>MIQYETRDDIPTVQLERVVKSALDDQWKRLDFGKMIDQVIPFLPFEHQHIVEIIALKLKQLDENYRGKYWHRLWIEENIADYMSRLDSVHYKVRSAVVNGMVTSSKVFAKYGARDVETGPIQLLKSKLLRYLRPFNPDAEIRISQDPDTKEVSIVSCAQEDAKKAPKSKSKKSNTKTKSSASSPAADDSADSSFVSVSCVSKWSGRFE</sequence>
<feature type="region of interest" description="Disordered" evidence="1">
    <location>
        <begin position="157"/>
        <end position="194"/>
    </location>
</feature>
<evidence type="ECO:0000313" key="3">
    <source>
        <dbReference type="Proteomes" id="UP001165121"/>
    </source>
</evidence>
<dbReference type="Proteomes" id="UP001165121">
    <property type="component" value="Unassembled WGS sequence"/>
</dbReference>